<gene>
    <name evidence="11" type="ORF">Slin15195_G022210</name>
</gene>
<dbReference type="AlphaFoldDB" id="A0A9Q9EGK2"/>
<feature type="region of interest" description="Disordered" evidence="9">
    <location>
        <begin position="127"/>
        <end position="203"/>
    </location>
</feature>
<comment type="catalytic activity">
    <reaction evidence="7">
        <text>L-threonyl-[protein] + ATP = O-phospho-L-threonyl-[protein] + ADP + H(+)</text>
        <dbReference type="Rhea" id="RHEA:46608"/>
        <dbReference type="Rhea" id="RHEA-COMP:11060"/>
        <dbReference type="Rhea" id="RHEA-COMP:11605"/>
        <dbReference type="ChEBI" id="CHEBI:15378"/>
        <dbReference type="ChEBI" id="CHEBI:30013"/>
        <dbReference type="ChEBI" id="CHEBI:30616"/>
        <dbReference type="ChEBI" id="CHEBI:61977"/>
        <dbReference type="ChEBI" id="CHEBI:456216"/>
        <dbReference type="EC" id="2.7.11.1"/>
    </reaction>
</comment>
<keyword evidence="12" id="KW-1185">Reference proteome</keyword>
<name>A0A9Q9EGK2_9PEZI</name>
<reference evidence="11" key="1">
    <citation type="submission" date="2022-06" db="EMBL/GenBank/DDBJ databases">
        <title>Complete genome sequences of two strains of the flax pathogen Septoria linicola.</title>
        <authorList>
            <person name="Lapalu N."/>
            <person name="Simon A."/>
            <person name="Demenou B."/>
            <person name="Paumier D."/>
            <person name="Guillot M.-P."/>
            <person name="Gout L."/>
            <person name="Valade R."/>
        </authorList>
    </citation>
    <scope>NUCLEOTIDE SEQUENCE</scope>
    <source>
        <strain evidence="11">SE15195</strain>
    </source>
</reference>
<evidence type="ECO:0000256" key="1">
    <source>
        <dbReference type="ARBA" id="ARBA00012513"/>
    </source>
</evidence>
<dbReference type="OrthoDB" id="310217at2759"/>
<dbReference type="GO" id="GO:0005634">
    <property type="term" value="C:nucleus"/>
    <property type="evidence" value="ECO:0007669"/>
    <property type="project" value="TreeGrafter"/>
</dbReference>
<evidence type="ECO:0000313" key="11">
    <source>
        <dbReference type="EMBL" id="USW48902.1"/>
    </source>
</evidence>
<dbReference type="Proteomes" id="UP001056384">
    <property type="component" value="Chromosome 2"/>
</dbReference>
<feature type="domain" description="Protein kinase" evidence="10">
    <location>
        <begin position="252"/>
        <end position="547"/>
    </location>
</feature>
<evidence type="ECO:0000256" key="5">
    <source>
        <dbReference type="ARBA" id="ARBA00022777"/>
    </source>
</evidence>
<evidence type="ECO:0000256" key="6">
    <source>
        <dbReference type="ARBA" id="ARBA00022840"/>
    </source>
</evidence>
<dbReference type="InterPro" id="IPR050660">
    <property type="entry name" value="NEK_Ser/Thr_kinase"/>
</dbReference>
<sequence length="547" mass="58869">MFPNPMIGGGLGMGGFRAPLPMNGMPMMPMGGGPFGGGWGGAEPAPGMPRGRRASFGGGMPFPGAIGPMQIPVGRGLPGMIQPGGGPDMPMRGGLPRMGGMVGMNGMGGMGDMGGMGVIRGPAGMGGMGGRAVSPGANFDPSRNAPPRGRRPSMAFRPDSPHPRGRSRSQGRGRRIDPSRSSMPEARRAQSPFPAPRGVRFNPQHQGARFDQHAAPINMQQAQPHAYGLNPEPRPRTIGQMFRDNDVPMVDFEFVKALAPGGMSTAINLVKNRTDGKLYIEKRIRTDSGRRKPAVREIRTLNKITREYGVGGNLNTLVMSKAIRDGNLWCLILDYCDRGSLMDLQKSANQSGRPINEVTMWNVLQGVAHGLAFLHDGIKEIKPNGVHDKTPGWDTICHLDIKPQNIFLHSEGGAFGLPRVVLADFGCAVSLSDVRGGAEQHVMQPCGTPAWYPPEGNAHNPQYYGTKTDMWALGLTVFALCRLQIMPKLQAYSREALCGSQYGQRLNATVRTLTAGDSNRRPAARHVASASMHILQEKMRGDHRGRE</sequence>
<dbReference type="PROSITE" id="PS50011">
    <property type="entry name" value="PROTEIN_KINASE_DOM"/>
    <property type="match status" value="1"/>
</dbReference>
<dbReference type="PANTHER" id="PTHR43671:SF98">
    <property type="entry name" value="SERINE_THREONINE-PROTEIN KINASE NEK11"/>
    <property type="match status" value="1"/>
</dbReference>
<evidence type="ECO:0000259" key="10">
    <source>
        <dbReference type="PROSITE" id="PS50011"/>
    </source>
</evidence>
<dbReference type="GO" id="GO:0005524">
    <property type="term" value="F:ATP binding"/>
    <property type="evidence" value="ECO:0007669"/>
    <property type="project" value="UniProtKB-KW"/>
</dbReference>
<dbReference type="InterPro" id="IPR000719">
    <property type="entry name" value="Prot_kinase_dom"/>
</dbReference>
<keyword evidence="3" id="KW-0808">Transferase</keyword>
<evidence type="ECO:0000256" key="9">
    <source>
        <dbReference type="SAM" id="MobiDB-lite"/>
    </source>
</evidence>
<keyword evidence="2" id="KW-0723">Serine/threonine-protein kinase</keyword>
<evidence type="ECO:0000256" key="8">
    <source>
        <dbReference type="ARBA" id="ARBA00048679"/>
    </source>
</evidence>
<dbReference type="PROSITE" id="PS00108">
    <property type="entry name" value="PROTEIN_KINASE_ST"/>
    <property type="match status" value="1"/>
</dbReference>
<proteinExistence type="predicted"/>
<dbReference type="SMART" id="SM00220">
    <property type="entry name" value="S_TKc"/>
    <property type="match status" value="1"/>
</dbReference>
<evidence type="ECO:0000256" key="3">
    <source>
        <dbReference type="ARBA" id="ARBA00022679"/>
    </source>
</evidence>
<evidence type="ECO:0000256" key="4">
    <source>
        <dbReference type="ARBA" id="ARBA00022741"/>
    </source>
</evidence>
<dbReference type="SUPFAM" id="SSF56112">
    <property type="entry name" value="Protein kinase-like (PK-like)"/>
    <property type="match status" value="1"/>
</dbReference>
<keyword evidence="6" id="KW-0067">ATP-binding</keyword>
<dbReference type="InterPro" id="IPR008271">
    <property type="entry name" value="Ser/Thr_kinase_AS"/>
</dbReference>
<dbReference type="Gene3D" id="1.10.510.10">
    <property type="entry name" value="Transferase(Phosphotransferase) domain 1"/>
    <property type="match status" value="1"/>
</dbReference>
<protein>
    <recommendedName>
        <fullName evidence="1">non-specific serine/threonine protein kinase</fullName>
        <ecNumber evidence="1">2.7.11.1</ecNumber>
    </recommendedName>
</protein>
<dbReference type="PANTHER" id="PTHR43671">
    <property type="entry name" value="SERINE/THREONINE-PROTEIN KINASE NEK"/>
    <property type="match status" value="1"/>
</dbReference>
<evidence type="ECO:0000256" key="7">
    <source>
        <dbReference type="ARBA" id="ARBA00047899"/>
    </source>
</evidence>
<accession>A0A9Q9EGK2</accession>
<dbReference type="EMBL" id="CP099419">
    <property type="protein sequence ID" value="USW48902.1"/>
    <property type="molecule type" value="Genomic_DNA"/>
</dbReference>
<keyword evidence="5 11" id="KW-0418">Kinase</keyword>
<evidence type="ECO:0000313" key="12">
    <source>
        <dbReference type="Proteomes" id="UP001056384"/>
    </source>
</evidence>
<dbReference type="Pfam" id="PF00069">
    <property type="entry name" value="Pkinase"/>
    <property type="match status" value="1"/>
</dbReference>
<dbReference type="EC" id="2.7.11.1" evidence="1"/>
<dbReference type="InterPro" id="IPR011009">
    <property type="entry name" value="Kinase-like_dom_sf"/>
</dbReference>
<evidence type="ECO:0000256" key="2">
    <source>
        <dbReference type="ARBA" id="ARBA00022527"/>
    </source>
</evidence>
<comment type="catalytic activity">
    <reaction evidence="8">
        <text>L-seryl-[protein] + ATP = O-phospho-L-seryl-[protein] + ADP + H(+)</text>
        <dbReference type="Rhea" id="RHEA:17989"/>
        <dbReference type="Rhea" id="RHEA-COMP:9863"/>
        <dbReference type="Rhea" id="RHEA-COMP:11604"/>
        <dbReference type="ChEBI" id="CHEBI:15378"/>
        <dbReference type="ChEBI" id="CHEBI:29999"/>
        <dbReference type="ChEBI" id="CHEBI:30616"/>
        <dbReference type="ChEBI" id="CHEBI:83421"/>
        <dbReference type="ChEBI" id="CHEBI:456216"/>
        <dbReference type="EC" id="2.7.11.1"/>
    </reaction>
</comment>
<feature type="compositionally biased region" description="Basic residues" evidence="9">
    <location>
        <begin position="163"/>
        <end position="173"/>
    </location>
</feature>
<dbReference type="CDD" id="cd00180">
    <property type="entry name" value="PKc"/>
    <property type="match status" value="1"/>
</dbReference>
<dbReference type="GO" id="GO:0004674">
    <property type="term" value="F:protein serine/threonine kinase activity"/>
    <property type="evidence" value="ECO:0007669"/>
    <property type="project" value="UniProtKB-KW"/>
</dbReference>
<keyword evidence="4" id="KW-0547">Nucleotide-binding</keyword>
<organism evidence="11 12">
    <name type="scientific">Septoria linicola</name>
    <dbReference type="NCBI Taxonomy" id="215465"/>
    <lineage>
        <taxon>Eukaryota</taxon>
        <taxon>Fungi</taxon>
        <taxon>Dikarya</taxon>
        <taxon>Ascomycota</taxon>
        <taxon>Pezizomycotina</taxon>
        <taxon>Dothideomycetes</taxon>
        <taxon>Dothideomycetidae</taxon>
        <taxon>Mycosphaerellales</taxon>
        <taxon>Mycosphaerellaceae</taxon>
        <taxon>Septoria</taxon>
    </lineage>
</organism>